<keyword evidence="2" id="KW-1185">Reference proteome</keyword>
<organism evidence="1 2">
    <name type="scientific">Pyronema omphalodes (strain CBS 100304)</name>
    <name type="common">Pyronema confluens</name>
    <dbReference type="NCBI Taxonomy" id="1076935"/>
    <lineage>
        <taxon>Eukaryota</taxon>
        <taxon>Fungi</taxon>
        <taxon>Dikarya</taxon>
        <taxon>Ascomycota</taxon>
        <taxon>Pezizomycotina</taxon>
        <taxon>Pezizomycetes</taxon>
        <taxon>Pezizales</taxon>
        <taxon>Pyronemataceae</taxon>
        <taxon>Pyronema</taxon>
    </lineage>
</organism>
<protein>
    <submittedName>
        <fullName evidence="1">Uncharacterized protein</fullName>
    </submittedName>
</protein>
<evidence type="ECO:0000313" key="2">
    <source>
        <dbReference type="Proteomes" id="UP000018144"/>
    </source>
</evidence>
<dbReference type="Proteomes" id="UP000018144">
    <property type="component" value="Unassembled WGS sequence"/>
</dbReference>
<name>U4LVP7_PYROM</name>
<proteinExistence type="predicted"/>
<accession>U4LVP7</accession>
<dbReference type="EMBL" id="HF935907">
    <property type="protein sequence ID" value="CCX32731.1"/>
    <property type="molecule type" value="Genomic_DNA"/>
</dbReference>
<gene>
    <name evidence="1" type="ORF">PCON_13582</name>
</gene>
<evidence type="ECO:0000313" key="1">
    <source>
        <dbReference type="EMBL" id="CCX32731.1"/>
    </source>
</evidence>
<reference evidence="1 2" key="1">
    <citation type="journal article" date="2013" name="PLoS Genet.">
        <title>The genome and development-dependent transcriptomes of Pyronema confluens: a window into fungal evolution.</title>
        <authorList>
            <person name="Traeger S."/>
            <person name="Altegoer F."/>
            <person name="Freitag M."/>
            <person name="Gabaldon T."/>
            <person name="Kempken F."/>
            <person name="Kumar A."/>
            <person name="Marcet-Houben M."/>
            <person name="Poggeler S."/>
            <person name="Stajich J.E."/>
            <person name="Nowrousian M."/>
        </authorList>
    </citation>
    <scope>NUCLEOTIDE SEQUENCE [LARGE SCALE GENOMIC DNA]</scope>
    <source>
        <strain evidence="2">CBS 100304</strain>
        <tissue evidence="1">Vegetative mycelium</tissue>
    </source>
</reference>
<sequence>MIAGLDAN</sequence>